<dbReference type="PROSITE" id="PS50089">
    <property type="entry name" value="ZF_RING_2"/>
    <property type="match status" value="1"/>
</dbReference>
<keyword evidence="3" id="KW-0862">Zinc</keyword>
<sequence>MMATSLKHEAFHKNLECPICLSLFKEPKNLTCSHTFCKGCLETLLESRGKLMCPTCREETSVPGGDAGRLQSNITVRSLVEDVETQGKVCTNSNQENESLQGKWNKCGKHPNYDEDFFCLNCQKYVCSMCGMLEHEKDAHTIIEAGEHETEQKNHVEKLASKVDAKIRNVDKYSTFVGDQRKRVHNIQDQLNGEIDATFVELVEKLKQRRTVLKKEVGYNLGKLKTSLGDVEKLIRIQIDEIKKVLYLVKDGLNFSLQTEALTAHKAMCQQLEELLNQIKPDEELPKRTAEEGERIGFRSQGSVGLQLGQLRQNNSKSWVLRTEAPLPDGKNMTGMVISPTNEMAVGCGEGGIVIYSSEGIIQDTVLKAVKVSALHFMPDGGYVIRDTDNRISLYTEICEKLDVTFETIEGEYGGLTVGKGGIICIGNSVSKSIQVFKPEGGKAIREITCKGFVPWQIVAMTSSQAILITNVLDNDVHVINNVSGAIIQRFSKDDYIPYPAVCQDDSFIIAWVKHYLGLLSIDQYTKELKYIKNILTDFKIANSRDGCLQAFETGDIAFCTNDRFYIFHETWQ</sequence>
<dbReference type="GO" id="GO:0061630">
    <property type="term" value="F:ubiquitin protein ligase activity"/>
    <property type="evidence" value="ECO:0000318"/>
    <property type="project" value="GO_Central"/>
</dbReference>
<accession>A0A7M7PCX9</accession>
<reference evidence="8" key="1">
    <citation type="submission" date="2015-02" db="EMBL/GenBank/DDBJ databases">
        <title>Genome sequencing for Strongylocentrotus purpuratus.</title>
        <authorList>
            <person name="Murali S."/>
            <person name="Liu Y."/>
            <person name="Vee V."/>
            <person name="English A."/>
            <person name="Wang M."/>
            <person name="Skinner E."/>
            <person name="Han Y."/>
            <person name="Muzny D.M."/>
            <person name="Worley K.C."/>
            <person name="Gibbs R.A."/>
        </authorList>
    </citation>
    <scope>NUCLEOTIDE SEQUENCE</scope>
</reference>
<dbReference type="SUPFAM" id="SSF57845">
    <property type="entry name" value="B-box zinc-binding domain"/>
    <property type="match status" value="1"/>
</dbReference>
<dbReference type="RefSeq" id="XP_030849359.1">
    <property type="nucleotide sequence ID" value="XM_030993499.1"/>
</dbReference>
<dbReference type="GO" id="GO:0008270">
    <property type="term" value="F:zinc ion binding"/>
    <property type="evidence" value="ECO:0007669"/>
    <property type="project" value="UniProtKB-KW"/>
</dbReference>
<dbReference type="SUPFAM" id="SSF101898">
    <property type="entry name" value="NHL repeat"/>
    <property type="match status" value="1"/>
</dbReference>
<dbReference type="InterPro" id="IPR013087">
    <property type="entry name" value="Znf_C2H2_type"/>
</dbReference>
<dbReference type="OMA" id="PTNEMAV"/>
<dbReference type="Gene3D" id="3.30.40.10">
    <property type="entry name" value="Zinc/RING finger domain, C3HC4 (zinc finger)"/>
    <property type="match status" value="1"/>
</dbReference>
<dbReference type="SMART" id="SM00184">
    <property type="entry name" value="RING"/>
    <property type="match status" value="1"/>
</dbReference>
<dbReference type="SUPFAM" id="SSF57850">
    <property type="entry name" value="RING/U-box"/>
    <property type="match status" value="1"/>
</dbReference>
<evidence type="ECO:0000256" key="3">
    <source>
        <dbReference type="ARBA" id="ARBA00022833"/>
    </source>
</evidence>
<dbReference type="InterPro" id="IPR017907">
    <property type="entry name" value="Znf_RING_CS"/>
</dbReference>
<dbReference type="GeneID" id="115927497"/>
<dbReference type="InterPro" id="IPR000315">
    <property type="entry name" value="Znf_B-box"/>
</dbReference>
<feature type="domain" description="B box-type" evidence="6">
    <location>
        <begin position="102"/>
        <end position="145"/>
    </location>
</feature>
<protein>
    <submittedName>
        <fullName evidence="7">Uncharacterized protein</fullName>
    </submittedName>
</protein>
<dbReference type="InParanoid" id="A0A7M7PCX9"/>
<keyword evidence="8" id="KW-1185">Reference proteome</keyword>
<keyword evidence="1" id="KW-0479">Metal-binding</keyword>
<keyword evidence="2 4" id="KW-0863">Zinc-finger</keyword>
<dbReference type="Pfam" id="PF00643">
    <property type="entry name" value="zf-B_box"/>
    <property type="match status" value="1"/>
</dbReference>
<reference evidence="7" key="2">
    <citation type="submission" date="2021-01" db="UniProtKB">
        <authorList>
            <consortium name="EnsemblMetazoa"/>
        </authorList>
    </citation>
    <scope>IDENTIFICATION</scope>
</reference>
<dbReference type="AlphaFoldDB" id="A0A7M7PCX9"/>
<dbReference type="Gene3D" id="3.30.160.60">
    <property type="entry name" value="Classic Zinc Finger"/>
    <property type="match status" value="1"/>
</dbReference>
<dbReference type="PANTHER" id="PTHR25462:SF296">
    <property type="entry name" value="MEIOTIC P26, ISOFORM F"/>
    <property type="match status" value="1"/>
</dbReference>
<name>A0A7M7PCX9_STRPU</name>
<dbReference type="PROSITE" id="PS00028">
    <property type="entry name" value="ZINC_FINGER_C2H2_1"/>
    <property type="match status" value="1"/>
</dbReference>
<dbReference type="PROSITE" id="PS00518">
    <property type="entry name" value="ZF_RING_1"/>
    <property type="match status" value="1"/>
</dbReference>
<dbReference type="InterPro" id="IPR015943">
    <property type="entry name" value="WD40/YVTN_repeat-like_dom_sf"/>
</dbReference>
<dbReference type="Gene3D" id="2.130.10.10">
    <property type="entry name" value="YVTN repeat-like/Quinoprotein amine dehydrogenase"/>
    <property type="match status" value="1"/>
</dbReference>
<dbReference type="Pfam" id="PF13445">
    <property type="entry name" value="zf-RING_UBOX"/>
    <property type="match status" value="1"/>
</dbReference>
<feature type="domain" description="RING-type" evidence="5">
    <location>
        <begin position="17"/>
        <end position="57"/>
    </location>
</feature>
<dbReference type="PANTHER" id="PTHR25462">
    <property type="entry name" value="BONUS, ISOFORM C-RELATED"/>
    <property type="match status" value="1"/>
</dbReference>
<dbReference type="PROSITE" id="PS50119">
    <property type="entry name" value="ZF_BBOX"/>
    <property type="match status" value="1"/>
</dbReference>
<evidence type="ECO:0000259" key="6">
    <source>
        <dbReference type="PROSITE" id="PS50119"/>
    </source>
</evidence>
<dbReference type="InterPro" id="IPR047153">
    <property type="entry name" value="TRIM45/56/19-like"/>
</dbReference>
<dbReference type="FunCoup" id="A0A7M7PCX9">
    <property type="interactions" value="360"/>
</dbReference>
<proteinExistence type="predicted"/>
<dbReference type="OrthoDB" id="6103437at2759"/>
<dbReference type="Proteomes" id="UP000007110">
    <property type="component" value="Unassembled WGS sequence"/>
</dbReference>
<dbReference type="InterPro" id="IPR027370">
    <property type="entry name" value="Znf-RING_euk"/>
</dbReference>
<evidence type="ECO:0000256" key="2">
    <source>
        <dbReference type="ARBA" id="ARBA00022771"/>
    </source>
</evidence>
<evidence type="ECO:0000313" key="8">
    <source>
        <dbReference type="Proteomes" id="UP000007110"/>
    </source>
</evidence>
<organism evidence="7 8">
    <name type="scientific">Strongylocentrotus purpuratus</name>
    <name type="common">Purple sea urchin</name>
    <dbReference type="NCBI Taxonomy" id="7668"/>
    <lineage>
        <taxon>Eukaryota</taxon>
        <taxon>Metazoa</taxon>
        <taxon>Echinodermata</taxon>
        <taxon>Eleutherozoa</taxon>
        <taxon>Echinozoa</taxon>
        <taxon>Echinoidea</taxon>
        <taxon>Euechinoidea</taxon>
        <taxon>Echinacea</taxon>
        <taxon>Camarodonta</taxon>
        <taxon>Echinidea</taxon>
        <taxon>Strongylocentrotidae</taxon>
        <taxon>Strongylocentrotus</taxon>
    </lineage>
</organism>
<evidence type="ECO:0000256" key="1">
    <source>
        <dbReference type="ARBA" id="ARBA00022723"/>
    </source>
</evidence>
<evidence type="ECO:0000256" key="4">
    <source>
        <dbReference type="PROSITE-ProRule" id="PRU00024"/>
    </source>
</evidence>
<dbReference type="EnsemblMetazoa" id="XM_030993499">
    <property type="protein sequence ID" value="XP_030849359"/>
    <property type="gene ID" value="LOC115927497"/>
</dbReference>
<dbReference type="InterPro" id="IPR013083">
    <property type="entry name" value="Znf_RING/FYVE/PHD"/>
</dbReference>
<dbReference type="GO" id="GO:0005654">
    <property type="term" value="C:nucleoplasm"/>
    <property type="evidence" value="ECO:0000318"/>
    <property type="project" value="GO_Central"/>
</dbReference>
<dbReference type="KEGG" id="spu:115927497"/>
<evidence type="ECO:0000313" key="7">
    <source>
        <dbReference type="EnsemblMetazoa" id="XP_030849359"/>
    </source>
</evidence>
<evidence type="ECO:0000259" key="5">
    <source>
        <dbReference type="PROSITE" id="PS50089"/>
    </source>
</evidence>
<dbReference type="InterPro" id="IPR001841">
    <property type="entry name" value="Znf_RING"/>
</dbReference>